<dbReference type="EMBL" id="MCGO01000036">
    <property type="protein sequence ID" value="ORY40096.1"/>
    <property type="molecule type" value="Genomic_DNA"/>
</dbReference>
<dbReference type="Gene3D" id="3.40.50.1820">
    <property type="entry name" value="alpha/beta hydrolase"/>
    <property type="match status" value="1"/>
</dbReference>
<sequence>MGLIVLLLVQAAIAQVVTLDYGKLAGSAANGYSQFLGIPYATAPTGPLRYKPPVLPIPMTGTYDATRFRDGCIPSTGPASGFSEDCLFLSVFAPTKSIASSTLLPVVVYIHGGSFVSGASGASGQFTNQFYNGTTFNKAAPSDRQSVIVTLNYRLGYLGFLASSDLAADGSLNLGLLDQRAALEWVQK</sequence>
<feature type="domain" description="Carboxylesterase type B" evidence="1">
    <location>
        <begin position="15"/>
        <end position="188"/>
    </location>
</feature>
<dbReference type="STRING" id="329046.A0A1Y2BZE2"/>
<keyword evidence="3" id="KW-1185">Reference proteome</keyword>
<evidence type="ECO:0000259" key="1">
    <source>
        <dbReference type="Pfam" id="PF00135"/>
    </source>
</evidence>
<dbReference type="InterPro" id="IPR029058">
    <property type="entry name" value="AB_hydrolase_fold"/>
</dbReference>
<dbReference type="AlphaFoldDB" id="A0A1Y2BZE2"/>
<dbReference type="Proteomes" id="UP000193642">
    <property type="component" value="Unassembled WGS sequence"/>
</dbReference>
<dbReference type="Pfam" id="PF00135">
    <property type="entry name" value="COesterase"/>
    <property type="match status" value="1"/>
</dbReference>
<dbReference type="PROSITE" id="PS00941">
    <property type="entry name" value="CARBOXYLESTERASE_B_2"/>
    <property type="match status" value="1"/>
</dbReference>
<dbReference type="PANTHER" id="PTHR11559">
    <property type="entry name" value="CARBOXYLESTERASE"/>
    <property type="match status" value="1"/>
</dbReference>
<name>A0A1Y2BZE2_9FUNG</name>
<evidence type="ECO:0000313" key="2">
    <source>
        <dbReference type="EMBL" id="ORY40096.1"/>
    </source>
</evidence>
<dbReference type="InterPro" id="IPR002018">
    <property type="entry name" value="CarbesteraseB"/>
</dbReference>
<organism evidence="2 3">
    <name type="scientific">Rhizoclosmatium globosum</name>
    <dbReference type="NCBI Taxonomy" id="329046"/>
    <lineage>
        <taxon>Eukaryota</taxon>
        <taxon>Fungi</taxon>
        <taxon>Fungi incertae sedis</taxon>
        <taxon>Chytridiomycota</taxon>
        <taxon>Chytridiomycota incertae sedis</taxon>
        <taxon>Chytridiomycetes</taxon>
        <taxon>Chytridiales</taxon>
        <taxon>Chytriomycetaceae</taxon>
        <taxon>Rhizoclosmatium</taxon>
    </lineage>
</organism>
<evidence type="ECO:0000313" key="3">
    <source>
        <dbReference type="Proteomes" id="UP000193642"/>
    </source>
</evidence>
<dbReference type="InterPro" id="IPR019819">
    <property type="entry name" value="Carboxylesterase_B_CS"/>
</dbReference>
<dbReference type="OrthoDB" id="2134434at2759"/>
<dbReference type="SUPFAM" id="SSF53474">
    <property type="entry name" value="alpha/beta-Hydrolases"/>
    <property type="match status" value="1"/>
</dbReference>
<proteinExistence type="predicted"/>
<gene>
    <name evidence="2" type="ORF">BCR33DRAFT_828412</name>
</gene>
<accession>A0A1Y2BZE2</accession>
<comment type="caution">
    <text evidence="2">The sequence shown here is derived from an EMBL/GenBank/DDBJ whole genome shotgun (WGS) entry which is preliminary data.</text>
</comment>
<reference evidence="2 3" key="1">
    <citation type="submission" date="2016-07" db="EMBL/GenBank/DDBJ databases">
        <title>Pervasive Adenine N6-methylation of Active Genes in Fungi.</title>
        <authorList>
            <consortium name="DOE Joint Genome Institute"/>
            <person name="Mondo S.J."/>
            <person name="Dannebaum R.O."/>
            <person name="Kuo R.C."/>
            <person name="Labutti K."/>
            <person name="Haridas S."/>
            <person name="Kuo A."/>
            <person name="Salamov A."/>
            <person name="Ahrendt S.R."/>
            <person name="Lipzen A."/>
            <person name="Sullivan W."/>
            <person name="Andreopoulos W.B."/>
            <person name="Clum A."/>
            <person name="Lindquist E."/>
            <person name="Daum C."/>
            <person name="Ramamoorthy G.K."/>
            <person name="Gryganskyi A."/>
            <person name="Culley D."/>
            <person name="Magnuson J.K."/>
            <person name="James T.Y."/>
            <person name="O'Malley M.A."/>
            <person name="Stajich J.E."/>
            <person name="Spatafora J.W."/>
            <person name="Visel A."/>
            <person name="Grigoriev I.V."/>
        </authorList>
    </citation>
    <scope>NUCLEOTIDE SEQUENCE [LARGE SCALE GENOMIC DNA]</scope>
    <source>
        <strain evidence="2 3">JEL800</strain>
    </source>
</reference>
<protein>
    <submittedName>
        <fullName evidence="2">Carboxylesterase</fullName>
    </submittedName>
</protein>
<dbReference type="InterPro" id="IPR050309">
    <property type="entry name" value="Type-B_Carboxylest/Lipase"/>
</dbReference>